<sequence>MSLILTELQQNIINAYQKGFPLVARPYQVLAEQFNSSEAQVLAAIRQLDEAGALSRVGAVFNHKKAGASTLAALAVPAAELDRVAEIVNQFDEVNHNYEREHSYNLWFVVTAYDENALAQVLTKISELTGLPVLKLPMEAAYHIDLAFSINFATPSFSTSTAHAQISQGH</sequence>
<dbReference type="Pfam" id="PF17805">
    <property type="entry name" value="AsnC_trans_reg2"/>
    <property type="match status" value="1"/>
</dbReference>
<evidence type="ECO:0000259" key="8">
    <source>
        <dbReference type="Pfam" id="PF17805"/>
    </source>
</evidence>
<comment type="similarity">
    <text evidence="3">Belongs to the Ahb/Nir family.</text>
</comment>
<dbReference type="GO" id="GO:0016829">
    <property type="term" value="F:lyase activity"/>
    <property type="evidence" value="ECO:0007669"/>
    <property type="project" value="UniProtKB-KW"/>
</dbReference>
<feature type="domain" description="Siroheme decarboxylase NirL-like HTH" evidence="9">
    <location>
        <begin position="10"/>
        <end position="53"/>
    </location>
</feature>
<feature type="domain" description="Siroheme decarboxylase AsnC-like ligand binding" evidence="8">
    <location>
        <begin position="68"/>
        <end position="140"/>
    </location>
</feature>
<dbReference type="EC" id="4.1.1.111" evidence="5"/>
<evidence type="ECO:0000256" key="3">
    <source>
        <dbReference type="ARBA" id="ARBA00023457"/>
    </source>
</evidence>
<accession>A0A1H7M2I9</accession>
<keyword evidence="11" id="KW-1185">Reference proteome</keyword>
<evidence type="ECO:0000256" key="5">
    <source>
        <dbReference type="ARBA" id="ARBA00023471"/>
    </source>
</evidence>
<dbReference type="STRING" id="641665.GCA_002104455_03120"/>
<dbReference type="Proteomes" id="UP000199297">
    <property type="component" value="Unassembled WGS sequence"/>
</dbReference>
<reference evidence="11" key="1">
    <citation type="submission" date="2016-10" db="EMBL/GenBank/DDBJ databases">
        <authorList>
            <person name="Varghese N."/>
            <person name="Submissions S."/>
        </authorList>
    </citation>
    <scope>NUCLEOTIDE SEQUENCE [LARGE SCALE GENOMIC DNA]</scope>
    <source>
        <strain evidence="11">CGMCC 1.9127</strain>
    </source>
</reference>
<evidence type="ECO:0000256" key="1">
    <source>
        <dbReference type="ARBA" id="ARBA00023239"/>
    </source>
</evidence>
<evidence type="ECO:0000259" key="9">
    <source>
        <dbReference type="Pfam" id="PF22451"/>
    </source>
</evidence>
<protein>
    <recommendedName>
        <fullName evidence="5">siroheme decarboxylase</fullName>
        <ecNumber evidence="5">4.1.1.111</ecNumber>
    </recommendedName>
</protein>
<evidence type="ECO:0000256" key="2">
    <source>
        <dbReference type="ARBA" id="ARBA00023444"/>
    </source>
</evidence>
<dbReference type="AlphaFoldDB" id="A0A1H7M2I9"/>
<dbReference type="Pfam" id="PF22451">
    <property type="entry name" value="NirdL-like_HTH"/>
    <property type="match status" value="1"/>
</dbReference>
<dbReference type="PANTHER" id="PTHR43413">
    <property type="entry name" value="TRANSCRIPTIONAL REGULATOR, ASNC FAMILY"/>
    <property type="match status" value="1"/>
</dbReference>
<dbReference type="RefSeq" id="WP_085284633.1">
    <property type="nucleotide sequence ID" value="NZ_FOBI01000005.1"/>
</dbReference>
<dbReference type="InterPro" id="IPR050684">
    <property type="entry name" value="HTH-Siroheme_Decarb"/>
</dbReference>
<evidence type="ECO:0000256" key="4">
    <source>
        <dbReference type="ARBA" id="ARBA00023465"/>
    </source>
</evidence>
<proteinExistence type="inferred from homology"/>
<comment type="subunit">
    <text evidence="4">Probably forms a complex composed of NirD, NirL, NirG and NirH. All proteins are required for the total conversion of siroheme to didecarboxysiroheme.</text>
</comment>
<comment type="function">
    <text evidence="6">Involved in heme d1 biosynthesis. Catalyzes the decarboxylation of siroheme into didecarboxysiroheme.</text>
</comment>
<dbReference type="OrthoDB" id="9806536at2"/>
<dbReference type="Gene3D" id="3.30.70.3460">
    <property type="match status" value="1"/>
</dbReference>
<dbReference type="EMBL" id="FOBI01000005">
    <property type="protein sequence ID" value="SEL04935.1"/>
    <property type="molecule type" value="Genomic_DNA"/>
</dbReference>
<comment type="catalytic activity">
    <reaction evidence="7">
        <text>siroheme + 2 H(+) = 12,18-didecarboxysiroheme + 2 CO2</text>
        <dbReference type="Rhea" id="RHEA:19093"/>
        <dbReference type="ChEBI" id="CHEBI:15378"/>
        <dbReference type="ChEBI" id="CHEBI:16526"/>
        <dbReference type="ChEBI" id="CHEBI:60052"/>
        <dbReference type="ChEBI" id="CHEBI:140497"/>
        <dbReference type="EC" id="4.1.1.111"/>
    </reaction>
</comment>
<dbReference type="PANTHER" id="PTHR43413:SF1">
    <property type="entry name" value="SIROHEME DECARBOXYLASE NIRL SUBUNIT"/>
    <property type="match status" value="1"/>
</dbReference>
<name>A0A1H7M2I9_9GAMM</name>
<dbReference type="InterPro" id="IPR040523">
    <property type="entry name" value="AsnC_trans_reg2"/>
</dbReference>
<evidence type="ECO:0000256" key="6">
    <source>
        <dbReference type="ARBA" id="ARBA00045291"/>
    </source>
</evidence>
<evidence type="ECO:0000256" key="7">
    <source>
        <dbReference type="ARBA" id="ARBA00048470"/>
    </source>
</evidence>
<comment type="pathway">
    <text evidence="2">Porphyrin-containing compound metabolism.</text>
</comment>
<keyword evidence="1" id="KW-0456">Lyase</keyword>
<gene>
    <name evidence="10" type="ORF">SAMN05216262_10555</name>
</gene>
<evidence type="ECO:0000313" key="11">
    <source>
        <dbReference type="Proteomes" id="UP000199297"/>
    </source>
</evidence>
<dbReference type="InterPro" id="IPR053953">
    <property type="entry name" value="NirdL-like_HTH"/>
</dbReference>
<evidence type="ECO:0000313" key="10">
    <source>
        <dbReference type="EMBL" id="SEL04935.1"/>
    </source>
</evidence>
<organism evidence="10 11">
    <name type="scientific">Colwellia chukchiensis</name>
    <dbReference type="NCBI Taxonomy" id="641665"/>
    <lineage>
        <taxon>Bacteria</taxon>
        <taxon>Pseudomonadati</taxon>
        <taxon>Pseudomonadota</taxon>
        <taxon>Gammaproteobacteria</taxon>
        <taxon>Alteromonadales</taxon>
        <taxon>Colwelliaceae</taxon>
        <taxon>Colwellia</taxon>
    </lineage>
</organism>